<evidence type="ECO:0000256" key="3">
    <source>
        <dbReference type="RuleBase" id="RU364104"/>
    </source>
</evidence>
<dbReference type="InterPro" id="IPR013892">
    <property type="entry name" value="Cyt_c_biogenesis_Cmc1-like"/>
</dbReference>
<dbReference type="Proteomes" id="UP000019375">
    <property type="component" value="Unassembled WGS sequence"/>
</dbReference>
<evidence type="ECO:0000256" key="2">
    <source>
        <dbReference type="ARBA" id="ARBA00023157"/>
    </source>
</evidence>
<organism evidence="4 5">
    <name type="scientific">Zygosaccharomyces bailii (strain CLIB 213 / ATCC 58445 / CBS 680 / BCRC 21525 / NBRC 1098 / NCYC 1416 / NRRL Y-2227)</name>
    <dbReference type="NCBI Taxonomy" id="1333698"/>
    <lineage>
        <taxon>Eukaryota</taxon>
        <taxon>Fungi</taxon>
        <taxon>Dikarya</taxon>
        <taxon>Ascomycota</taxon>
        <taxon>Saccharomycotina</taxon>
        <taxon>Saccharomycetes</taxon>
        <taxon>Saccharomycetales</taxon>
        <taxon>Saccharomycetaceae</taxon>
        <taxon>Zygosaccharomyces</taxon>
    </lineage>
</organism>
<proteinExistence type="inferred from homology"/>
<sequence length="108" mass="12539">MSQGPNISNHTSRLPIWVLSPREEKEARKNLKQKAYEMCDDYVRAMAECAKANGVRVFPACDQQRDRMSECILFYQVDTKFLDAEKDKIVERKISKLEEQVRKSKGGK</sequence>
<keyword evidence="3" id="KW-0496">Mitochondrion</keyword>
<evidence type="ECO:0000313" key="4">
    <source>
        <dbReference type="EMBL" id="CDF88984.1"/>
    </source>
</evidence>
<evidence type="ECO:0000256" key="1">
    <source>
        <dbReference type="ARBA" id="ARBA00007347"/>
    </source>
</evidence>
<accession>A0A8J2T5J9</accession>
<evidence type="ECO:0000313" key="5">
    <source>
        <dbReference type="Proteomes" id="UP000019375"/>
    </source>
</evidence>
<dbReference type="OrthoDB" id="6224010at2759"/>
<keyword evidence="3" id="KW-0472">Membrane</keyword>
<dbReference type="Pfam" id="PF08583">
    <property type="entry name" value="Cmc1"/>
    <property type="match status" value="1"/>
</dbReference>
<keyword evidence="3" id="KW-0999">Mitochondrion inner membrane</keyword>
<dbReference type="EMBL" id="HG316456">
    <property type="protein sequence ID" value="CDF88984.1"/>
    <property type="molecule type" value="Genomic_DNA"/>
</dbReference>
<keyword evidence="3" id="KW-0143">Chaperone</keyword>
<comment type="subcellular location">
    <subcellularLocation>
        <location evidence="3">Mitochondrion inner membrane</location>
    </subcellularLocation>
</comment>
<protein>
    <recommendedName>
        <fullName evidence="3">COX assembly mitochondrial protein</fullName>
    </recommendedName>
</protein>
<comment type="similarity">
    <text evidence="1 3">Belongs to the CMC family.</text>
</comment>
<gene>
    <name evidence="4" type="ORF">BN860_06458g</name>
</gene>
<comment type="function">
    <text evidence="3">Required for mitochondrial cytochrome c oxidase (COX) assembly and respiration.</text>
</comment>
<dbReference type="GO" id="GO:0005743">
    <property type="term" value="C:mitochondrial inner membrane"/>
    <property type="evidence" value="ECO:0007669"/>
    <property type="project" value="UniProtKB-SubCell"/>
</dbReference>
<dbReference type="AlphaFoldDB" id="A0A8J2T5J9"/>
<reference evidence="5" key="1">
    <citation type="journal article" date="2013" name="Genome Announc.">
        <title>Genome sequence of the food spoilage yeast Zygosaccharomyces bailii CLIB 213(T).</title>
        <authorList>
            <person name="Galeote V."/>
            <person name="Bigey F."/>
            <person name="Devillers H."/>
            <person name="Neuveglise C."/>
            <person name="Dequin S."/>
        </authorList>
    </citation>
    <scope>NUCLEOTIDE SEQUENCE [LARGE SCALE GENOMIC DNA]</scope>
    <source>
        <strain evidence="5">CLIB 213 / ATCC 58445 / CBS 680 / CCRC 21525 / NBRC 1098 / NCYC 1416 / NRRL Y-2227</strain>
    </source>
</reference>
<keyword evidence="5" id="KW-1185">Reference proteome</keyword>
<keyword evidence="2" id="KW-1015">Disulfide bond</keyword>
<name>A0A8J2T5J9_ZYGB2</name>